<reference evidence="1 2" key="1">
    <citation type="submission" date="2015-06" db="EMBL/GenBank/DDBJ databases">
        <title>Marinobacter subterrani, a genetically tractable neutrophilic iron-oxidizing strain isolated from the Soudan Iron Mine.</title>
        <authorList>
            <person name="Bonis B.M."/>
            <person name="Gralnick J.A."/>
        </authorList>
    </citation>
    <scope>NUCLEOTIDE SEQUENCE [LARGE SCALE GENOMIC DNA]</scope>
    <source>
        <strain evidence="1 2">JG233</strain>
    </source>
</reference>
<dbReference type="Proteomes" id="UP000036102">
    <property type="component" value="Unassembled WGS sequence"/>
</dbReference>
<gene>
    <name evidence="1" type="ORF">Msub_13053</name>
</gene>
<keyword evidence="2" id="KW-1185">Reference proteome</keyword>
<dbReference type="PATRIC" id="fig|1658765.3.peg.3083"/>
<evidence type="ECO:0000313" key="1">
    <source>
        <dbReference type="EMBL" id="KMQ76839.1"/>
    </source>
</evidence>
<organism evidence="1 2">
    <name type="scientific">Marinobacter subterrani</name>
    <dbReference type="NCBI Taxonomy" id="1658765"/>
    <lineage>
        <taxon>Bacteria</taxon>
        <taxon>Pseudomonadati</taxon>
        <taxon>Pseudomonadota</taxon>
        <taxon>Gammaproteobacteria</taxon>
        <taxon>Pseudomonadales</taxon>
        <taxon>Marinobacteraceae</taxon>
        <taxon>Marinobacter</taxon>
    </lineage>
</organism>
<proteinExistence type="predicted"/>
<dbReference type="AlphaFoldDB" id="A0A0J7JFX9"/>
<dbReference type="EMBL" id="LFBU01000001">
    <property type="protein sequence ID" value="KMQ76839.1"/>
    <property type="molecule type" value="Genomic_DNA"/>
</dbReference>
<protein>
    <submittedName>
        <fullName evidence="1">Uncharacterized protein</fullName>
    </submittedName>
</protein>
<evidence type="ECO:0000313" key="2">
    <source>
        <dbReference type="Proteomes" id="UP000036102"/>
    </source>
</evidence>
<accession>A0A0J7JFX9</accession>
<comment type="caution">
    <text evidence="1">The sequence shown here is derived from an EMBL/GenBank/DDBJ whole genome shotgun (WGS) entry which is preliminary data.</text>
</comment>
<sequence>MAEPKRHRDVPQGACFGKPFHAVAPPKLKAQTFNIKITDLNRKIPR</sequence>
<name>A0A0J7JFX9_9GAMM</name>
<dbReference type="STRING" id="1658765.Msub_13053"/>